<proteinExistence type="predicted"/>
<organism evidence="1 2">
    <name type="scientific">Nonomuraea maheshkhaliensis</name>
    <dbReference type="NCBI Taxonomy" id="419590"/>
    <lineage>
        <taxon>Bacteria</taxon>
        <taxon>Bacillati</taxon>
        <taxon>Actinomycetota</taxon>
        <taxon>Actinomycetes</taxon>
        <taxon>Streptosporangiales</taxon>
        <taxon>Streptosporangiaceae</taxon>
        <taxon>Nonomuraea</taxon>
    </lineage>
</organism>
<sequence length="84" mass="9089">MNGFAAQAITGRTPSMVIRPGSNLPRGWLHPARAGRWEARGVIRDRAHLAAVHNVTACTLTASTTGRVEIRGREAAERFEVVNA</sequence>
<dbReference type="RefSeq" id="WP_346101359.1">
    <property type="nucleotide sequence ID" value="NZ_BAAAMU010000003.1"/>
</dbReference>
<dbReference type="Proteomes" id="UP001500064">
    <property type="component" value="Unassembled WGS sequence"/>
</dbReference>
<gene>
    <name evidence="1" type="ORF">GCM10009733_006670</name>
</gene>
<accession>A0ABP4QQ71</accession>
<name>A0ABP4QQ71_9ACTN</name>
<evidence type="ECO:0000313" key="2">
    <source>
        <dbReference type="Proteomes" id="UP001500064"/>
    </source>
</evidence>
<comment type="caution">
    <text evidence="1">The sequence shown here is derived from an EMBL/GenBank/DDBJ whole genome shotgun (WGS) entry which is preliminary data.</text>
</comment>
<evidence type="ECO:0000313" key="1">
    <source>
        <dbReference type="EMBL" id="GAA1613241.1"/>
    </source>
</evidence>
<reference evidence="2" key="1">
    <citation type="journal article" date="2019" name="Int. J. Syst. Evol. Microbiol.">
        <title>The Global Catalogue of Microorganisms (GCM) 10K type strain sequencing project: providing services to taxonomists for standard genome sequencing and annotation.</title>
        <authorList>
            <consortium name="The Broad Institute Genomics Platform"/>
            <consortium name="The Broad Institute Genome Sequencing Center for Infectious Disease"/>
            <person name="Wu L."/>
            <person name="Ma J."/>
        </authorList>
    </citation>
    <scope>NUCLEOTIDE SEQUENCE [LARGE SCALE GENOMIC DNA]</scope>
    <source>
        <strain evidence="2">JCM 13929</strain>
    </source>
</reference>
<keyword evidence="2" id="KW-1185">Reference proteome</keyword>
<protein>
    <submittedName>
        <fullName evidence="1">Uncharacterized protein</fullName>
    </submittedName>
</protein>
<dbReference type="EMBL" id="BAAAMU010000003">
    <property type="protein sequence ID" value="GAA1613241.1"/>
    <property type="molecule type" value="Genomic_DNA"/>
</dbReference>